<dbReference type="Gene3D" id="3.60.21.70">
    <property type="entry name" value="PhoD-like phosphatase"/>
    <property type="match status" value="1"/>
</dbReference>
<dbReference type="Proteomes" id="UP001589814">
    <property type="component" value="Unassembled WGS sequence"/>
</dbReference>
<dbReference type="PANTHER" id="PTHR37031">
    <property type="entry name" value="METALLOPHOSPHATASE BINDING DOMAIN PROTEIN"/>
    <property type="match status" value="1"/>
</dbReference>
<name>A0ABV6G147_9GAMM</name>
<accession>A0ABV6G147</accession>
<comment type="caution">
    <text evidence="1">The sequence shown here is derived from an EMBL/GenBank/DDBJ whole genome shotgun (WGS) entry which is preliminary data.</text>
</comment>
<evidence type="ECO:0000313" key="2">
    <source>
        <dbReference type="Proteomes" id="UP001589814"/>
    </source>
</evidence>
<dbReference type="SUPFAM" id="SSF56300">
    <property type="entry name" value="Metallo-dependent phosphatases"/>
    <property type="match status" value="1"/>
</dbReference>
<dbReference type="RefSeq" id="WP_019952769.1">
    <property type="nucleotide sequence ID" value="NZ_JBHLVX010000018.1"/>
</dbReference>
<evidence type="ECO:0000313" key="1">
    <source>
        <dbReference type="EMBL" id="MFC0267382.1"/>
    </source>
</evidence>
<sequence>MNHNASRPHAASEVPAGDVLAGPLLRSLLAERMTLWLVAEAPLRLRLCLLRHGGEQVIELDDAPQCRRLPLGERAHLHLIDVALSPALEEGEVFDYDLQIAIDSDWQGVAGWAPELLYDGEQYLRVRHAMNLSRLVHGSCRKPHFDGADGLARLDRWLAERRDSPEQWPSLLMMTGDQIYADDVAGPMLLAIRNLSRHLGLPGERFEEASIADSSELESDPRLYRRGELLPFTADNRALRRYFFGGKEKPIFTAAGADNHLITLAEILAMYLLVWSPRPWRLFERDTPELDDELTERYRHEQRVIDDFVAELPAVARVLAHLPSWMIFDDHDVTDDWNLTAEWERAAHEHPFSRRILGNALIGYLLCQGWGNRPQAFDGEVMARLEAYLHTPDAEQQDQLITTLERFERWHYSLPTEPAMLVLDTRTRRWRSERGLHKPSGLMDWEALTELQQALMDRESVIMVSAAPVFGVKLIETVQRVFVWLNRPLLVDAENWMAHRGAAYVMLNIFHHRKTPRRFVVLSGDVHYSFAYDVRLREPGRRDGPQIWQITSSGIRNQFPDRLLDTFDRLNRWLFAAWSPLNLLTKRRHMRIKPRQPDSRSPGERLVNLSGMGLVDLDAEGRPIDIVQLGGDDRDVRFERDE</sequence>
<dbReference type="EMBL" id="JBHLVX010000018">
    <property type="protein sequence ID" value="MFC0267382.1"/>
    <property type="molecule type" value="Genomic_DNA"/>
</dbReference>
<dbReference type="InterPro" id="IPR038607">
    <property type="entry name" value="PhoD-like_sf"/>
</dbReference>
<keyword evidence="2" id="KW-1185">Reference proteome</keyword>
<protein>
    <submittedName>
        <fullName evidence="1">Alkaline phosphatase family protein</fullName>
    </submittedName>
</protein>
<reference evidence="1 2" key="1">
    <citation type="submission" date="2024-09" db="EMBL/GenBank/DDBJ databases">
        <authorList>
            <person name="Sun Q."/>
            <person name="Mori K."/>
        </authorList>
    </citation>
    <scope>NUCLEOTIDE SEQUENCE [LARGE SCALE GENOMIC DNA]</scope>
    <source>
        <strain evidence="1 2">CCM 7415</strain>
    </source>
</reference>
<organism evidence="1 2">
    <name type="scientific">Kushneria aurantia</name>
    <dbReference type="NCBI Taxonomy" id="504092"/>
    <lineage>
        <taxon>Bacteria</taxon>
        <taxon>Pseudomonadati</taxon>
        <taxon>Pseudomonadota</taxon>
        <taxon>Gammaproteobacteria</taxon>
        <taxon>Oceanospirillales</taxon>
        <taxon>Halomonadaceae</taxon>
        <taxon>Kushneria</taxon>
    </lineage>
</organism>
<dbReference type="InterPro" id="IPR029052">
    <property type="entry name" value="Metallo-depent_PP-like"/>
</dbReference>
<dbReference type="PANTHER" id="PTHR37031:SF2">
    <property type="entry name" value="PHOD-LIKE PHOSPHATASE METALLOPHOSPHATASE DOMAIN-CONTAINING PROTEIN"/>
    <property type="match status" value="1"/>
</dbReference>
<gene>
    <name evidence="1" type="ORF">ACFFHW_05125</name>
</gene>
<proteinExistence type="predicted"/>